<dbReference type="SMART" id="SM00100">
    <property type="entry name" value="cNMP"/>
    <property type="match status" value="1"/>
</dbReference>
<dbReference type="SUPFAM" id="SSF51206">
    <property type="entry name" value="cAMP-binding domain-like"/>
    <property type="match status" value="1"/>
</dbReference>
<dbReference type="InterPro" id="IPR014710">
    <property type="entry name" value="RmlC-like_jellyroll"/>
</dbReference>
<dbReference type="Pfam" id="PF00027">
    <property type="entry name" value="cNMP_binding"/>
    <property type="match status" value="1"/>
</dbReference>
<proteinExistence type="predicted"/>
<dbReference type="SUPFAM" id="SSF46785">
    <property type="entry name" value="Winged helix' DNA-binding domain"/>
    <property type="match status" value="1"/>
</dbReference>
<dbReference type="Gene3D" id="1.10.10.10">
    <property type="entry name" value="Winged helix-like DNA-binding domain superfamily/Winged helix DNA-binding domain"/>
    <property type="match status" value="1"/>
</dbReference>
<feature type="domain" description="HTH crp-type" evidence="6">
    <location>
        <begin position="188"/>
        <end position="261"/>
    </location>
</feature>
<evidence type="ECO:0000256" key="1">
    <source>
        <dbReference type="ARBA" id="ARBA00023015"/>
    </source>
</evidence>
<dbReference type="InterPro" id="IPR018490">
    <property type="entry name" value="cNMP-bd_dom_sf"/>
</dbReference>
<organism evidence="7">
    <name type="scientific">uncultured Frankineae bacterium</name>
    <dbReference type="NCBI Taxonomy" id="437475"/>
    <lineage>
        <taxon>Bacteria</taxon>
        <taxon>Bacillati</taxon>
        <taxon>Actinomycetota</taxon>
        <taxon>Actinomycetes</taxon>
        <taxon>Frankiales</taxon>
        <taxon>environmental samples</taxon>
    </lineage>
</organism>
<dbReference type="InterPro" id="IPR036388">
    <property type="entry name" value="WH-like_DNA-bd_sf"/>
</dbReference>
<keyword evidence="2" id="KW-0238">DNA-binding</keyword>
<dbReference type="GO" id="GO:0005829">
    <property type="term" value="C:cytosol"/>
    <property type="evidence" value="ECO:0007669"/>
    <property type="project" value="TreeGrafter"/>
</dbReference>
<dbReference type="InterPro" id="IPR036390">
    <property type="entry name" value="WH_DNA-bd_sf"/>
</dbReference>
<feature type="domain" description="Cyclic nucleotide-binding" evidence="5">
    <location>
        <begin position="54"/>
        <end position="174"/>
    </location>
</feature>
<dbReference type="PROSITE" id="PS50042">
    <property type="entry name" value="CNMP_BINDING_3"/>
    <property type="match status" value="1"/>
</dbReference>
<evidence type="ECO:0000256" key="2">
    <source>
        <dbReference type="ARBA" id="ARBA00023125"/>
    </source>
</evidence>
<dbReference type="SMART" id="SM00419">
    <property type="entry name" value="HTH_CRP"/>
    <property type="match status" value="1"/>
</dbReference>
<dbReference type="PANTHER" id="PTHR24567:SF74">
    <property type="entry name" value="HTH-TYPE TRANSCRIPTIONAL REGULATOR ARCR"/>
    <property type="match status" value="1"/>
</dbReference>
<dbReference type="EMBL" id="CADCUB010000155">
    <property type="protein sequence ID" value="CAA9354556.1"/>
    <property type="molecule type" value="Genomic_DNA"/>
</dbReference>
<evidence type="ECO:0000313" key="7">
    <source>
        <dbReference type="EMBL" id="CAA9354556.1"/>
    </source>
</evidence>
<reference evidence="7" key="1">
    <citation type="submission" date="2020-02" db="EMBL/GenBank/DDBJ databases">
        <authorList>
            <person name="Meier V. D."/>
        </authorList>
    </citation>
    <scope>NUCLEOTIDE SEQUENCE</scope>
    <source>
        <strain evidence="7">AVDCRST_MAG07</strain>
    </source>
</reference>
<dbReference type="InterPro" id="IPR050397">
    <property type="entry name" value="Env_Response_Regulators"/>
</dbReference>
<evidence type="ECO:0000259" key="6">
    <source>
        <dbReference type="PROSITE" id="PS51063"/>
    </source>
</evidence>
<accession>A0A6J4MBB4</accession>
<sequence length="268" mass="28383">MQPSPTVVGTDLTQRVMGAGTPQPRVGDADAPPTVTGGGTDGRVLGGALLQSELFQGLSPASREAVSSVLQDASYSKGQTVWAEGDRAEALYILLRGKVKVSRPRAAGPDTGLVLVGPSDMFGEIAVFDPAPRATTASVLVDAHVVLLSSSALRQLIVRRPEVGEELLRLLACRLRRTDEAMADQVSSDVRGRVAKTLLSLAERFGTRVPEGMRVQHDLAQAEPARLVGASREAVNRALSAFAARGWIRSGPDAVTIVYVERLTRRAG</sequence>
<dbReference type="FunFam" id="1.10.10.10:FF:000019">
    <property type="entry name" value="Crp/Fnr family transcriptional regulator"/>
    <property type="match status" value="1"/>
</dbReference>
<dbReference type="Pfam" id="PF13545">
    <property type="entry name" value="HTH_Crp_2"/>
    <property type="match status" value="1"/>
</dbReference>
<keyword evidence="1" id="KW-0805">Transcription regulation</keyword>
<feature type="compositionally biased region" description="Polar residues" evidence="4">
    <location>
        <begin position="1"/>
        <end position="13"/>
    </location>
</feature>
<evidence type="ECO:0000259" key="5">
    <source>
        <dbReference type="PROSITE" id="PS50042"/>
    </source>
</evidence>
<dbReference type="PROSITE" id="PS51063">
    <property type="entry name" value="HTH_CRP_2"/>
    <property type="match status" value="1"/>
</dbReference>
<dbReference type="AlphaFoldDB" id="A0A6J4MBB4"/>
<dbReference type="Gene3D" id="2.60.120.10">
    <property type="entry name" value="Jelly Rolls"/>
    <property type="match status" value="1"/>
</dbReference>
<evidence type="ECO:0000256" key="4">
    <source>
        <dbReference type="SAM" id="MobiDB-lite"/>
    </source>
</evidence>
<dbReference type="InterPro" id="IPR012318">
    <property type="entry name" value="HTH_CRP"/>
</dbReference>
<dbReference type="GO" id="GO:0003700">
    <property type="term" value="F:DNA-binding transcription factor activity"/>
    <property type="evidence" value="ECO:0007669"/>
    <property type="project" value="TreeGrafter"/>
</dbReference>
<keyword evidence="3" id="KW-0804">Transcription</keyword>
<name>A0A6J4MBB4_9ACTN</name>
<dbReference type="GO" id="GO:0003677">
    <property type="term" value="F:DNA binding"/>
    <property type="evidence" value="ECO:0007669"/>
    <property type="project" value="UniProtKB-KW"/>
</dbReference>
<gene>
    <name evidence="7" type="ORF">AVDCRST_MAG07-3264</name>
</gene>
<evidence type="ECO:0000256" key="3">
    <source>
        <dbReference type="ARBA" id="ARBA00023163"/>
    </source>
</evidence>
<dbReference type="InterPro" id="IPR000595">
    <property type="entry name" value="cNMP-bd_dom"/>
</dbReference>
<feature type="region of interest" description="Disordered" evidence="4">
    <location>
        <begin position="1"/>
        <end position="32"/>
    </location>
</feature>
<protein>
    <submittedName>
        <fullName evidence="7">cAMP-binding proteins - catabolite gene activator and regulatory subunit of cAMP-dependent protein kinases</fullName>
    </submittedName>
</protein>
<dbReference type="CDD" id="cd00038">
    <property type="entry name" value="CAP_ED"/>
    <property type="match status" value="1"/>
</dbReference>
<dbReference type="PANTHER" id="PTHR24567">
    <property type="entry name" value="CRP FAMILY TRANSCRIPTIONAL REGULATORY PROTEIN"/>
    <property type="match status" value="1"/>
</dbReference>